<dbReference type="EMBL" id="AFBI03000002">
    <property type="protein sequence ID" value="EJW03315.1"/>
    <property type="molecule type" value="Genomic_DNA"/>
</dbReference>
<gene>
    <name evidence="1" type="ORF">EDEG_00224</name>
</gene>
<dbReference type="AlphaFoldDB" id="J9DL42"/>
<sequence length="209" mass="25624">MHKINGLVDTIFSEYRIDLLNELKYNKEFLHKYKNTTSTKHLYPHIDIKEIIVPKYTKISEYVFYNHTNYNTLGNSSDILEYIPYVHGCNELRLENYKNTKLLDPSFCLEIEIVKRLRRNLEKYVSREEIRDYLREINEFCNDVETDIETIFFTNLFNYIEARKNMDEYIDDKQSTNWCNICFIFSCRQHRYNHCYVRLKNRMRDIFKK</sequence>
<dbReference type="HOGENOM" id="CLU_1315397_0_0_1"/>
<reference evidence="1 2" key="1">
    <citation type="submission" date="2011-08" db="EMBL/GenBank/DDBJ databases">
        <authorList>
            <person name="Liu Z.J."/>
            <person name="Shi F.L."/>
            <person name="Lu J.Q."/>
            <person name="Li M."/>
            <person name="Wang Z.L."/>
        </authorList>
    </citation>
    <scope>NUCLEOTIDE SEQUENCE [LARGE SCALE GENOMIC DNA]</scope>
    <source>
        <strain evidence="1 2">USNM 41457</strain>
    </source>
</reference>
<dbReference type="Proteomes" id="UP000003163">
    <property type="component" value="Unassembled WGS sequence"/>
</dbReference>
<proteinExistence type="predicted"/>
<dbReference type="VEuPathDB" id="MicrosporidiaDB:EDEG_00224"/>
<comment type="caution">
    <text evidence="1">The sequence shown here is derived from an EMBL/GenBank/DDBJ whole genome shotgun (WGS) entry which is preliminary data.</text>
</comment>
<keyword evidence="2" id="KW-1185">Reference proteome</keyword>
<dbReference type="InParanoid" id="J9DL42"/>
<protein>
    <submittedName>
        <fullName evidence="1">Uncharacterized protein</fullName>
    </submittedName>
</protein>
<accession>J9DL42</accession>
<organism evidence="1 2">
    <name type="scientific">Edhazardia aedis (strain USNM 41457)</name>
    <name type="common">Microsporidian parasite</name>
    <dbReference type="NCBI Taxonomy" id="1003232"/>
    <lineage>
        <taxon>Eukaryota</taxon>
        <taxon>Fungi</taxon>
        <taxon>Fungi incertae sedis</taxon>
        <taxon>Microsporidia</taxon>
        <taxon>Edhazardia</taxon>
    </lineage>
</organism>
<reference evidence="2" key="2">
    <citation type="submission" date="2015-07" db="EMBL/GenBank/DDBJ databases">
        <title>Contrasting host-pathogen interactions and genome evolution in two generalist and specialist microsporidian pathogens of mosquitoes.</title>
        <authorList>
            <consortium name="The Broad Institute Genomics Platform"/>
            <consortium name="The Broad Institute Genome Sequencing Center for Infectious Disease"/>
            <person name="Cuomo C.A."/>
            <person name="Sanscrainte N.D."/>
            <person name="Goldberg J.M."/>
            <person name="Heiman D."/>
            <person name="Young S."/>
            <person name="Zeng Q."/>
            <person name="Becnel J.J."/>
            <person name="Birren B.W."/>
        </authorList>
    </citation>
    <scope>NUCLEOTIDE SEQUENCE [LARGE SCALE GENOMIC DNA]</scope>
    <source>
        <strain evidence="2">USNM 41457</strain>
    </source>
</reference>
<evidence type="ECO:0000313" key="1">
    <source>
        <dbReference type="EMBL" id="EJW03315.1"/>
    </source>
</evidence>
<evidence type="ECO:0000313" key="2">
    <source>
        <dbReference type="Proteomes" id="UP000003163"/>
    </source>
</evidence>
<name>J9DL42_EDHAE</name>